<proteinExistence type="predicted"/>
<protein>
    <submittedName>
        <fullName evidence="2">Lysozyme-like domain-containing protein</fullName>
    </submittedName>
</protein>
<reference evidence="2" key="1">
    <citation type="submission" date="2022-06" db="EMBL/GenBank/DDBJ databases">
        <authorList>
            <consortium name="SYNGENTA / RWTH Aachen University"/>
        </authorList>
    </citation>
    <scope>NUCLEOTIDE SEQUENCE</scope>
</reference>
<dbReference type="InterPro" id="IPR023346">
    <property type="entry name" value="Lysozyme-like_dom_sf"/>
</dbReference>
<dbReference type="AlphaFoldDB" id="A0AAV0BH95"/>
<feature type="domain" description="Transglycosylase SLT" evidence="1">
    <location>
        <begin position="168"/>
        <end position="267"/>
    </location>
</feature>
<dbReference type="InterPro" id="IPR008258">
    <property type="entry name" value="Transglycosylase_SLT_dom_1"/>
</dbReference>
<keyword evidence="3" id="KW-1185">Reference proteome</keyword>
<evidence type="ECO:0000313" key="3">
    <source>
        <dbReference type="Proteomes" id="UP001153365"/>
    </source>
</evidence>
<dbReference type="EMBL" id="CALTRL010005760">
    <property type="protein sequence ID" value="CAH7685952.1"/>
    <property type="molecule type" value="Genomic_DNA"/>
</dbReference>
<name>A0AAV0BH95_PHAPC</name>
<evidence type="ECO:0000259" key="1">
    <source>
        <dbReference type="Pfam" id="PF01464"/>
    </source>
</evidence>
<evidence type="ECO:0000313" key="2">
    <source>
        <dbReference type="EMBL" id="CAH7685952.1"/>
    </source>
</evidence>
<comment type="caution">
    <text evidence="2">The sequence shown here is derived from an EMBL/GenBank/DDBJ whole genome shotgun (WGS) entry which is preliminary data.</text>
</comment>
<organism evidence="2 3">
    <name type="scientific">Phakopsora pachyrhizi</name>
    <name type="common">Asian soybean rust disease fungus</name>
    <dbReference type="NCBI Taxonomy" id="170000"/>
    <lineage>
        <taxon>Eukaryota</taxon>
        <taxon>Fungi</taxon>
        <taxon>Dikarya</taxon>
        <taxon>Basidiomycota</taxon>
        <taxon>Pucciniomycotina</taxon>
        <taxon>Pucciniomycetes</taxon>
        <taxon>Pucciniales</taxon>
        <taxon>Phakopsoraceae</taxon>
        <taxon>Phakopsora</taxon>
    </lineage>
</organism>
<dbReference type="Proteomes" id="UP001153365">
    <property type="component" value="Unassembled WGS sequence"/>
</dbReference>
<dbReference type="Gene3D" id="1.10.530.10">
    <property type="match status" value="1"/>
</dbReference>
<dbReference type="SUPFAM" id="SSF53955">
    <property type="entry name" value="Lysozyme-like"/>
    <property type="match status" value="1"/>
</dbReference>
<sequence length="313" mass="34194">MVSAHESKHRSIEKNLRGATSHALKLRTKHIVRNFEGYQRSNSQRIKVYQRNIKHHKYSAEKTFAYYKAKSASKSKKLSKVKADGVSSGHFKGSSDLLSVNSDCGSANPSTEVTKSSGPNGRQEFFNCGITSGGWKPADVKMSMIKSVSLEAEPAKTTFASCREYFPLFEKYGKKHNIPPIFLASFAMQESSCNPHASGDNGGAYGLMQITKDKCGGAPGGDCSSPDYNVMMGAKTFADGLSSSNGNVLVALGAYNGWEKGLTKEKALQAKAQGCCECQQNLDYMQQFLNGWILGLNPYSKRLGMMRNLDSCQ</sequence>
<dbReference type="Pfam" id="PF01464">
    <property type="entry name" value="SLT"/>
    <property type="match status" value="1"/>
</dbReference>
<gene>
    <name evidence="2" type="ORF">PPACK8108_LOCUS20543</name>
</gene>
<accession>A0AAV0BH95</accession>